<name>A0ABX5KFL6_9BURK</name>
<gene>
    <name evidence="2" type="ORF">C7402_115234</name>
</gene>
<feature type="region of interest" description="Disordered" evidence="1">
    <location>
        <begin position="596"/>
        <end position="622"/>
    </location>
</feature>
<accession>A0ABX5KFL6</accession>
<sequence>MAEAKRMTDAELLAQIGMYEKAALGSSVSVGPTVGGSVTSTSSQMTTLEIDRYNALNAYFARPLGNEIADRSQIVMPELRDTVEWIMPTLMEIFVGSGKPVQFDPQTPQDEDQAEIETEVVNYVFMKQNPGFFILHDFFKDALLLRNGYISSYWLKKRKTSVENYSGLNEVEVTMLMRDAAQKKDEIEILEQKEDVVVVMDPMLGPQQQTTFDLKIRRTRQVGKAQVECVPPEEMRVSPQARSGLEGSPFVEHECKKARSELIEMGFDRARVDAITRATPDWLDLIALARDEVTDQLGEEEPSDPASQLVSLRTVFIRIDYDGDGIAELRRVMVGGEQILDNDEVEELSFTSCSAVRMPHRHVGISYYDLLYDLQVIKTTLFRQALDNLYISNNQGYAVDWQKVNMGDLLTSRPGRIVRTDGAPEGVIMPLSTPSNMMSQVVPALEYCDLQREMRTGIGKDTMGVDADALQDVTKGGQLASMSAAAKKTQLLARLLAEGVKDTFQKIHNLLRRHQDEEMVVQLTNRKWINVNPAEWRERTELLINVGLGSGTREDARANVMLLGQAQKELAPFGLVGPKQAFNTFKKVCHLLGEENPDQYAMDPDSQEFQQYQQAHKPQPDPHVQVAQIKEQGAMQRAQLDAHTAQMQTQSQQASDNAHLQSQLVQAQAGERSAQLKAQAEIIHAAQQGHQDRGVELANMQSQEWQTLVKVIGSIVASQLKQNAQADAGQMINQDVSEVQRGA</sequence>
<feature type="compositionally biased region" description="Low complexity" evidence="1">
    <location>
        <begin position="644"/>
        <end position="655"/>
    </location>
</feature>
<protein>
    <recommendedName>
        <fullName evidence="4">Portal protein</fullName>
    </recommendedName>
</protein>
<evidence type="ECO:0000313" key="2">
    <source>
        <dbReference type="EMBL" id="PVX77175.1"/>
    </source>
</evidence>
<dbReference type="Proteomes" id="UP000245712">
    <property type="component" value="Unassembled WGS sequence"/>
</dbReference>
<comment type="caution">
    <text evidence="2">The sequence shown here is derived from an EMBL/GenBank/DDBJ whole genome shotgun (WGS) entry which is preliminary data.</text>
</comment>
<organism evidence="2 3">
    <name type="scientific">Paraburkholderia unamae</name>
    <dbReference type="NCBI Taxonomy" id="219649"/>
    <lineage>
        <taxon>Bacteria</taxon>
        <taxon>Pseudomonadati</taxon>
        <taxon>Pseudomonadota</taxon>
        <taxon>Betaproteobacteria</taxon>
        <taxon>Burkholderiales</taxon>
        <taxon>Burkholderiaceae</taxon>
        <taxon>Paraburkholderia</taxon>
    </lineage>
</organism>
<feature type="region of interest" description="Disordered" evidence="1">
    <location>
        <begin position="640"/>
        <end position="659"/>
    </location>
</feature>
<dbReference type="InterPro" id="IPR056909">
    <property type="entry name" value="SU10_portal"/>
</dbReference>
<evidence type="ECO:0000313" key="3">
    <source>
        <dbReference type="Proteomes" id="UP000245712"/>
    </source>
</evidence>
<dbReference type="Pfam" id="PF23899">
    <property type="entry name" value="SU10_portal"/>
    <property type="match status" value="1"/>
</dbReference>
<feature type="compositionally biased region" description="Polar residues" evidence="1">
    <location>
        <begin position="607"/>
        <end position="616"/>
    </location>
</feature>
<keyword evidence="3" id="KW-1185">Reference proteome</keyword>
<dbReference type="RefSeq" id="WP_116613111.1">
    <property type="nucleotide sequence ID" value="NZ_QEOB01000015.1"/>
</dbReference>
<proteinExistence type="predicted"/>
<dbReference type="EMBL" id="QEOB01000015">
    <property type="protein sequence ID" value="PVX77175.1"/>
    <property type="molecule type" value="Genomic_DNA"/>
</dbReference>
<evidence type="ECO:0008006" key="4">
    <source>
        <dbReference type="Google" id="ProtNLM"/>
    </source>
</evidence>
<reference evidence="2 3" key="1">
    <citation type="submission" date="2018-05" db="EMBL/GenBank/DDBJ databases">
        <title>Genomic Encyclopedia of Type Strains, Phase IV (KMG-V): Genome sequencing to study the core and pangenomes of soil and plant-associated prokaryotes.</title>
        <authorList>
            <person name="Whitman W."/>
        </authorList>
    </citation>
    <scope>NUCLEOTIDE SEQUENCE [LARGE SCALE GENOMIC DNA]</scope>
    <source>
        <strain evidence="2 3">SCZa-39</strain>
    </source>
</reference>
<evidence type="ECO:0000256" key="1">
    <source>
        <dbReference type="SAM" id="MobiDB-lite"/>
    </source>
</evidence>